<dbReference type="AlphaFoldDB" id="A0A285NS12"/>
<name>A0A285NS12_9AQUI</name>
<proteinExistence type="predicted"/>
<dbReference type="InterPro" id="IPR012349">
    <property type="entry name" value="Split_barrel_FMN-bd"/>
</dbReference>
<dbReference type="Pfam" id="PF01243">
    <property type="entry name" value="PNPOx_N"/>
    <property type="match status" value="1"/>
</dbReference>
<keyword evidence="3" id="KW-1185">Reference proteome</keyword>
<dbReference type="RefSeq" id="WP_097001249.1">
    <property type="nucleotide sequence ID" value="NZ_OBEI01000016.1"/>
</dbReference>
<evidence type="ECO:0000313" key="2">
    <source>
        <dbReference type="EMBL" id="SNZ11747.1"/>
    </source>
</evidence>
<dbReference type="SUPFAM" id="SSF50475">
    <property type="entry name" value="FMN-binding split barrel"/>
    <property type="match status" value="1"/>
</dbReference>
<accession>A0A285NS12</accession>
<reference evidence="3" key="1">
    <citation type="submission" date="2017-09" db="EMBL/GenBank/DDBJ databases">
        <authorList>
            <person name="Varghese N."/>
            <person name="Submissions S."/>
        </authorList>
    </citation>
    <scope>NUCLEOTIDE SEQUENCE [LARGE SCALE GENOMIC DNA]</scope>
    <source>
        <strain evidence="3">DSM 15103</strain>
    </source>
</reference>
<protein>
    <submittedName>
        <fullName evidence="2">Pyridoxamine 5'-phosphate oxidase</fullName>
    </submittedName>
</protein>
<dbReference type="Proteomes" id="UP000219036">
    <property type="component" value="Unassembled WGS sequence"/>
</dbReference>
<evidence type="ECO:0000313" key="3">
    <source>
        <dbReference type="Proteomes" id="UP000219036"/>
    </source>
</evidence>
<dbReference type="EMBL" id="OBEI01000016">
    <property type="protein sequence ID" value="SNZ11747.1"/>
    <property type="molecule type" value="Genomic_DNA"/>
</dbReference>
<dbReference type="InterPro" id="IPR011576">
    <property type="entry name" value="Pyridox_Oxase_N"/>
</dbReference>
<dbReference type="Gene3D" id="2.30.110.10">
    <property type="entry name" value="Electron Transport, Fmn-binding Protein, Chain A"/>
    <property type="match status" value="1"/>
</dbReference>
<gene>
    <name evidence="2" type="ORF">SAMN06265182_2113</name>
</gene>
<organism evidence="2 3">
    <name type="scientific">Persephonella hydrogeniphila</name>
    <dbReference type="NCBI Taxonomy" id="198703"/>
    <lineage>
        <taxon>Bacteria</taxon>
        <taxon>Pseudomonadati</taxon>
        <taxon>Aquificota</taxon>
        <taxon>Aquificia</taxon>
        <taxon>Aquificales</taxon>
        <taxon>Hydrogenothermaceae</taxon>
        <taxon>Persephonella</taxon>
    </lineage>
</organism>
<dbReference type="OrthoDB" id="14913at2"/>
<feature type="domain" description="Pyridoxamine 5'-phosphate oxidase N-terminal" evidence="1">
    <location>
        <begin position="7"/>
        <end position="89"/>
    </location>
</feature>
<sequence length="145" mass="16135">MAERKIPDNVFQEIKELTPSVLATSSDNKPYTTFITWLAAKDKKTVRFALSKDSVSTDNLKKNPYASVEVFGEGFALSISGPVKIIVDEIENLPFPVSVFEMEVEKVVDNLFPGALIAGKIPFEHTGDTVQAQEFDRVVLEELTR</sequence>
<evidence type="ECO:0000259" key="1">
    <source>
        <dbReference type="Pfam" id="PF01243"/>
    </source>
</evidence>